<protein>
    <recommendedName>
        <fullName evidence="2">Sdz-33 F-box domain-containing protein</fullName>
    </recommendedName>
</protein>
<keyword evidence="4" id="KW-1185">Reference proteome</keyword>
<dbReference type="Pfam" id="PF07735">
    <property type="entry name" value="FBA_2"/>
    <property type="match status" value="1"/>
</dbReference>
<comment type="caution">
    <text evidence="3">The sequence shown here is derived from an EMBL/GenBank/DDBJ whole genome shotgun (WGS) entry which is preliminary data.</text>
</comment>
<gene>
    <name evidence="3" type="ORF">CAMP_LOCUS10952</name>
</gene>
<name>A0A9P1N1T8_9PELO</name>
<dbReference type="EMBL" id="CANHGI010000004">
    <property type="protein sequence ID" value="CAI5448315.1"/>
    <property type="molecule type" value="Genomic_DNA"/>
</dbReference>
<evidence type="ECO:0000256" key="1">
    <source>
        <dbReference type="SAM" id="MobiDB-lite"/>
    </source>
</evidence>
<accession>A0A9P1N1T8</accession>
<reference evidence="3" key="1">
    <citation type="submission" date="2022-11" db="EMBL/GenBank/DDBJ databases">
        <authorList>
            <person name="Kikuchi T."/>
        </authorList>
    </citation>
    <scope>NUCLEOTIDE SEQUENCE</scope>
    <source>
        <strain evidence="3">PS1010</strain>
    </source>
</reference>
<evidence type="ECO:0000313" key="3">
    <source>
        <dbReference type="EMBL" id="CAI5448315.1"/>
    </source>
</evidence>
<feature type="compositionally biased region" description="Basic and acidic residues" evidence="1">
    <location>
        <begin position="17"/>
        <end position="34"/>
    </location>
</feature>
<evidence type="ECO:0000313" key="4">
    <source>
        <dbReference type="Proteomes" id="UP001152747"/>
    </source>
</evidence>
<feature type="compositionally biased region" description="Polar residues" evidence="1">
    <location>
        <begin position="1"/>
        <end position="14"/>
    </location>
</feature>
<evidence type="ECO:0000259" key="2">
    <source>
        <dbReference type="Pfam" id="PF07735"/>
    </source>
</evidence>
<dbReference type="AlphaFoldDB" id="A0A9P1N1T8"/>
<feature type="domain" description="Sdz-33 F-box" evidence="2">
    <location>
        <begin position="280"/>
        <end position="339"/>
    </location>
</feature>
<sequence length="406" mass="47707">MSAKKQSAITSFFTRTPKAENLEKNENENPKKPAENTPQKKRVEENLKKNNGEDLVEIIEKLPERKRQMEVINLTSPERKRRKEETEVIVESFSDVSLTTGWFNVPEKFRKIIIDMMDSKTRCLFAICSKKCEEEAKASKNYLFKIRADGETMAERKLHVGHSVVNGSSDFDYTLEFHLIRKGKTKKNPNPAHSTKIVYKKERNGKTMWEKIEEGIPSDVRVKYLKKLVGGARKSLKVIEIEDKIGSCYLADVKNCPNLEKVFVSNGDVIHEDFMTIKQIKSIKEVKIRETPLNFQDFLEFKGERISFLSPRFNEKRLNDYLKKLKKGEVHRNANYITINFKLRRTELSPKDVKEGIKTYDSRPKRYEYNFKSYLDYERNDEKHFMEVCMNRRNVFISIFSVKELE</sequence>
<proteinExistence type="predicted"/>
<dbReference type="InterPro" id="IPR012885">
    <property type="entry name" value="F-box_Sdz-33"/>
</dbReference>
<feature type="region of interest" description="Disordered" evidence="1">
    <location>
        <begin position="1"/>
        <end position="48"/>
    </location>
</feature>
<dbReference type="Proteomes" id="UP001152747">
    <property type="component" value="Unassembled WGS sequence"/>
</dbReference>
<organism evidence="3 4">
    <name type="scientific">Caenorhabditis angaria</name>
    <dbReference type="NCBI Taxonomy" id="860376"/>
    <lineage>
        <taxon>Eukaryota</taxon>
        <taxon>Metazoa</taxon>
        <taxon>Ecdysozoa</taxon>
        <taxon>Nematoda</taxon>
        <taxon>Chromadorea</taxon>
        <taxon>Rhabditida</taxon>
        <taxon>Rhabditina</taxon>
        <taxon>Rhabditomorpha</taxon>
        <taxon>Rhabditoidea</taxon>
        <taxon>Rhabditidae</taxon>
        <taxon>Peloderinae</taxon>
        <taxon>Caenorhabditis</taxon>
    </lineage>
</organism>